<name>A0A7C9RDW6_9BRAD</name>
<evidence type="ECO:0000256" key="1">
    <source>
        <dbReference type="SAM" id="MobiDB-lite"/>
    </source>
</evidence>
<feature type="compositionally biased region" description="Pro residues" evidence="1">
    <location>
        <begin position="50"/>
        <end position="60"/>
    </location>
</feature>
<keyword evidence="3" id="KW-1185">Reference proteome</keyword>
<reference evidence="2" key="1">
    <citation type="submission" date="2020-02" db="EMBL/GenBank/DDBJ databases">
        <title>Draft genome sequence of Candidatus Afipia apatlaquensis IBT-C3, a potential strain for decolorization of textile dyes.</title>
        <authorList>
            <person name="Sanchez-Reyes A."/>
            <person name="Breton-Deval L."/>
            <person name="Mangelson H."/>
            <person name="Sanchez-Flores A."/>
        </authorList>
    </citation>
    <scope>NUCLEOTIDE SEQUENCE [LARGE SCALE GENOMIC DNA]</scope>
    <source>
        <strain evidence="2">IBT-C3</strain>
    </source>
</reference>
<protein>
    <submittedName>
        <fullName evidence="2">Uncharacterized protein</fullName>
    </submittedName>
</protein>
<sequence length="134" mass="13927">MFNHSSDFFVDVRGRMVLIAVLMTAFGTTATWSQQAHPQPQIAPSQQAAPPEPPAPPPNNNPGLVEEIGKLLKDSASGLTSTLPSPGRALEGLNSSAKDATDSLKRIAPPSGQTMASGRTLCPPAANGAPDCKR</sequence>
<dbReference type="AlphaFoldDB" id="A0A7C9RDW6"/>
<feature type="non-terminal residue" evidence="2">
    <location>
        <position position="134"/>
    </location>
</feature>
<dbReference type="Proteomes" id="UP000480266">
    <property type="component" value="Unassembled WGS sequence"/>
</dbReference>
<evidence type="ECO:0000313" key="2">
    <source>
        <dbReference type="EMBL" id="NGX94381.1"/>
    </source>
</evidence>
<evidence type="ECO:0000313" key="3">
    <source>
        <dbReference type="Proteomes" id="UP000480266"/>
    </source>
</evidence>
<gene>
    <name evidence="2" type="ORF">G4V63_03820</name>
</gene>
<proteinExistence type="predicted"/>
<comment type="caution">
    <text evidence="2">The sequence shown here is derived from an EMBL/GenBank/DDBJ whole genome shotgun (WGS) entry which is preliminary data.</text>
</comment>
<dbReference type="EMBL" id="JAAMRR010000196">
    <property type="protein sequence ID" value="NGX94381.1"/>
    <property type="molecule type" value="Genomic_DNA"/>
</dbReference>
<organism evidence="2 3">
    <name type="scientific">Candidatus Afipia apatlaquensis</name>
    <dbReference type="NCBI Taxonomy" id="2712852"/>
    <lineage>
        <taxon>Bacteria</taxon>
        <taxon>Pseudomonadati</taxon>
        <taxon>Pseudomonadota</taxon>
        <taxon>Alphaproteobacteria</taxon>
        <taxon>Hyphomicrobiales</taxon>
        <taxon>Nitrobacteraceae</taxon>
        <taxon>Afipia</taxon>
    </lineage>
</organism>
<accession>A0A7C9RDW6</accession>
<feature type="region of interest" description="Disordered" evidence="1">
    <location>
        <begin position="31"/>
        <end position="134"/>
    </location>
</feature>
<feature type="compositionally biased region" description="Low complexity" evidence="1">
    <location>
        <begin position="34"/>
        <end position="49"/>
    </location>
</feature>